<comment type="caution">
    <text evidence="2">The sequence shown here is derived from an EMBL/GenBank/DDBJ whole genome shotgun (WGS) entry which is preliminary data.</text>
</comment>
<organism evidence="2 3">
    <name type="scientific">Kineosporia mesophila</name>
    <dbReference type="NCBI Taxonomy" id="566012"/>
    <lineage>
        <taxon>Bacteria</taxon>
        <taxon>Bacillati</taxon>
        <taxon>Actinomycetota</taxon>
        <taxon>Actinomycetes</taxon>
        <taxon>Kineosporiales</taxon>
        <taxon>Kineosporiaceae</taxon>
        <taxon>Kineosporia</taxon>
    </lineage>
</organism>
<accession>A0ABP6ZZB1</accession>
<name>A0ABP6ZZB1_9ACTN</name>
<dbReference type="Gene3D" id="3.40.50.1820">
    <property type="entry name" value="alpha/beta hydrolase"/>
    <property type="match status" value="1"/>
</dbReference>
<dbReference type="PRINTS" id="PR00111">
    <property type="entry name" value="ABHYDROLASE"/>
</dbReference>
<evidence type="ECO:0000313" key="3">
    <source>
        <dbReference type="Proteomes" id="UP001501074"/>
    </source>
</evidence>
<feature type="domain" description="AB hydrolase-1" evidence="1">
    <location>
        <begin position="31"/>
        <end position="253"/>
    </location>
</feature>
<evidence type="ECO:0000259" key="1">
    <source>
        <dbReference type="Pfam" id="PF12697"/>
    </source>
</evidence>
<keyword evidence="3" id="KW-1185">Reference proteome</keyword>
<dbReference type="Proteomes" id="UP001501074">
    <property type="component" value="Unassembled WGS sequence"/>
</dbReference>
<dbReference type="RefSeq" id="WP_231487090.1">
    <property type="nucleotide sequence ID" value="NZ_BAAAZO010000008.1"/>
</dbReference>
<protein>
    <submittedName>
        <fullName evidence="2">Alpha/beta hydrolase</fullName>
    </submittedName>
</protein>
<dbReference type="GO" id="GO:0016787">
    <property type="term" value="F:hydrolase activity"/>
    <property type="evidence" value="ECO:0007669"/>
    <property type="project" value="UniProtKB-KW"/>
</dbReference>
<keyword evidence="2" id="KW-0378">Hydrolase</keyword>
<evidence type="ECO:0000313" key="2">
    <source>
        <dbReference type="EMBL" id="GAA3621321.1"/>
    </source>
</evidence>
<proteinExistence type="predicted"/>
<sequence>MKTTSDTVHLPVDGLGAVDVTLTDTGTGRPVLLLHGGGGPATVLPWGDRLAGSRPARVITPIHPGFDGTTRPDALTGVPHLASLYIALLEHLDLTGVTVVGNSIGGWITAEMATLANSSRVSGFVIVDGVGLEVPGHPVAVGLSPAELAQHAYYDPARFGIDPTVLPPERRAQMAANGQVLALYAGATMTDPTLAERLSAVSTPTAVIWGEADRIAGPEYGKALAHAIPGAQFEVLPKTGHLPQIETPDLLVDRVWAFITQPS</sequence>
<dbReference type="InterPro" id="IPR000073">
    <property type="entry name" value="AB_hydrolase_1"/>
</dbReference>
<dbReference type="InterPro" id="IPR029058">
    <property type="entry name" value="AB_hydrolase_fold"/>
</dbReference>
<dbReference type="Pfam" id="PF12697">
    <property type="entry name" value="Abhydrolase_6"/>
    <property type="match status" value="1"/>
</dbReference>
<reference evidence="3" key="1">
    <citation type="journal article" date="2019" name="Int. J. Syst. Evol. Microbiol.">
        <title>The Global Catalogue of Microorganisms (GCM) 10K type strain sequencing project: providing services to taxonomists for standard genome sequencing and annotation.</title>
        <authorList>
            <consortium name="The Broad Institute Genomics Platform"/>
            <consortium name="The Broad Institute Genome Sequencing Center for Infectious Disease"/>
            <person name="Wu L."/>
            <person name="Ma J."/>
        </authorList>
    </citation>
    <scope>NUCLEOTIDE SEQUENCE [LARGE SCALE GENOMIC DNA]</scope>
    <source>
        <strain evidence="3">JCM 16902</strain>
    </source>
</reference>
<dbReference type="EMBL" id="BAAAZO010000008">
    <property type="protein sequence ID" value="GAA3621321.1"/>
    <property type="molecule type" value="Genomic_DNA"/>
</dbReference>
<gene>
    <name evidence="2" type="ORF">GCM10022223_42750</name>
</gene>
<dbReference type="PANTHER" id="PTHR43689:SF8">
    <property type="entry name" value="ALPHA_BETA-HYDROLASES SUPERFAMILY PROTEIN"/>
    <property type="match status" value="1"/>
</dbReference>
<dbReference type="PANTHER" id="PTHR43689">
    <property type="entry name" value="HYDROLASE"/>
    <property type="match status" value="1"/>
</dbReference>
<dbReference type="SUPFAM" id="SSF53474">
    <property type="entry name" value="alpha/beta-Hydrolases"/>
    <property type="match status" value="1"/>
</dbReference>